<gene>
    <name evidence="1" type="ORF">P10VF_027</name>
</gene>
<protein>
    <submittedName>
        <fullName evidence="1">Uncharacterized protein</fullName>
    </submittedName>
</protein>
<accession>A0A076YLN9</accession>
<proteinExistence type="predicted"/>
<dbReference type="GeneID" id="22109576"/>
<evidence type="ECO:0000313" key="2">
    <source>
        <dbReference type="Proteomes" id="UP000204140"/>
    </source>
</evidence>
<sequence>MTQITESDEKKFHSFRVFEGESKEHCCTIGAHGTNSFDALFFAQILYKTTLDQFGGADKLDYLHYSDWSKK</sequence>
<dbReference type="KEGG" id="vg:22109576"/>
<reference evidence="1 2" key="1">
    <citation type="submission" date="2014-07" db="EMBL/GenBank/DDBJ databases">
        <title>Isolation and characterization of Rhizobium leguminosarum phages from western Canadian soils and complete genome sequences of rhizobiophages vB_RleS_L338C and vB_RleM_P10VF.</title>
        <authorList>
            <person name="Restrepo-Cordoba M."/>
            <person name="Halmillawewa A.P."/>
            <person name="Perry B."/>
            <person name="Hynes M.F."/>
            <person name="Yost C.K."/>
        </authorList>
    </citation>
    <scope>NUCLEOTIDE SEQUENCE [LARGE SCALE GENOMIC DNA]</scope>
</reference>
<dbReference type="RefSeq" id="YP_009099766.1">
    <property type="nucleotide sequence ID" value="NC_025429.1"/>
</dbReference>
<keyword evidence="2" id="KW-1185">Reference proteome</keyword>
<organism evidence="1 2">
    <name type="scientific">Rhizobium phage vB_RleM_P10VF</name>
    <dbReference type="NCBI Taxonomy" id="1527770"/>
    <lineage>
        <taxon>Viruses</taxon>
        <taxon>Duplodnaviria</taxon>
        <taxon>Heunggongvirae</taxon>
        <taxon>Uroviricota</taxon>
        <taxon>Caudoviricetes</taxon>
        <taxon>Pootjesviridae</taxon>
        <taxon>Innesvirus</taxon>
        <taxon>Innesvirus P10VF</taxon>
    </lineage>
</organism>
<dbReference type="Proteomes" id="UP000204140">
    <property type="component" value="Segment"/>
</dbReference>
<dbReference type="EMBL" id="KM199770">
    <property type="protein sequence ID" value="AIK68240.1"/>
    <property type="molecule type" value="Genomic_DNA"/>
</dbReference>
<evidence type="ECO:0000313" key="1">
    <source>
        <dbReference type="EMBL" id="AIK68240.1"/>
    </source>
</evidence>
<name>A0A076YLN9_9CAUD</name>